<sequence>MAGGNWISQNKTRPGVYINFKSEAKAAGAMGERGIVSLPLPLSWGPAKQVIAMEAGDDTFATLGYPITAPQLLPVREALKRARTVLLYRLNAGTQATGTDGVNLTITAKYGGVRGNDITVVISTNVDDPDKFDVQTLVDGAEVDYQEAVQEVEDLEDNDWVTWSGSGLLTPSAGIPLTGGADGAATAQDYLDYLEAIEVQDFHTIGLTATDPSVKGVFAAFAKRLRDEEGKKIQVVMENYPTADYEGVISVKNGVVLADGTTLTAAQAVAWVAGATAGAAPNESLTYTAYDGAVDASPRYTNSQIIAALQNGEFVFTGIDGRAVVEQDINTLKTFTPDKGKAFSKNRVLRALDGIGNDYMRVFSASYIGKVPNNADGRNLFKSECINITSQYQNIGAVQNFDPQTDIEVLPGADSDSVVVNQWVQPVDSIEKIYMTVTVR</sequence>
<comment type="similarity">
    <text evidence="1">Belongs to the myoviridae tail sheath protein family.</text>
</comment>
<evidence type="ECO:0000259" key="3">
    <source>
        <dbReference type="Pfam" id="PF17481"/>
    </source>
</evidence>
<feature type="domain" description="Tail sheath protein C-terminal" evidence="4">
    <location>
        <begin position="338"/>
        <end position="440"/>
    </location>
</feature>
<feature type="domain" description="Tail sheath protein subtilisin-like" evidence="2">
    <location>
        <begin position="183"/>
        <end position="331"/>
    </location>
</feature>
<evidence type="ECO:0000259" key="5">
    <source>
        <dbReference type="Pfam" id="PF22671"/>
    </source>
</evidence>
<proteinExistence type="inferred from homology"/>
<evidence type="ECO:0000259" key="2">
    <source>
        <dbReference type="Pfam" id="PF04984"/>
    </source>
</evidence>
<dbReference type="Gene3D" id="3.40.50.11790">
    <property type="match status" value="1"/>
</dbReference>
<reference evidence="6 7" key="1">
    <citation type="submission" date="2021-04" db="EMBL/GenBank/DDBJ databases">
        <authorList>
            <person name="Rakotoarivonina H."/>
        </authorList>
    </citation>
    <scope>NUCLEOTIDE SEQUENCE [LARGE SCALE GENOMIC DNA]</scope>
    <source>
        <strain evidence="6 7">XE</strain>
    </source>
</reference>
<dbReference type="InterPro" id="IPR054564">
    <property type="entry name" value="Gp18_domIII_N"/>
</dbReference>
<evidence type="ECO:0000313" key="6">
    <source>
        <dbReference type="EMBL" id="CAG5091880.1"/>
    </source>
</evidence>
<gene>
    <name evidence="6" type="primary">txxe 3531-xkdK</name>
    <name evidence="6" type="ORF">TXXE_16865</name>
</gene>
<name>A0ABM8V854_THEXY</name>
<organism evidence="6 7">
    <name type="scientific">Thermobacillus xylanilyticus</name>
    <dbReference type="NCBI Taxonomy" id="76633"/>
    <lineage>
        <taxon>Bacteria</taxon>
        <taxon>Bacillati</taxon>
        <taxon>Bacillota</taxon>
        <taxon>Bacilli</taxon>
        <taxon>Bacillales</taxon>
        <taxon>Paenibacillaceae</taxon>
        <taxon>Thermobacillus</taxon>
    </lineage>
</organism>
<dbReference type="Gene3D" id="3.30.360.90">
    <property type="match status" value="1"/>
</dbReference>
<dbReference type="Pfam" id="PF22671">
    <property type="entry name" value="Gp18_domIII_N"/>
    <property type="match status" value="1"/>
</dbReference>
<evidence type="ECO:0000259" key="4">
    <source>
        <dbReference type="Pfam" id="PF17482"/>
    </source>
</evidence>
<dbReference type="InterPro" id="IPR035326">
    <property type="entry name" value="Beta_sandwich_Seath"/>
</dbReference>
<dbReference type="InterPro" id="IPR020287">
    <property type="entry name" value="Tail_sheath_C"/>
</dbReference>
<evidence type="ECO:0000313" key="7">
    <source>
        <dbReference type="Proteomes" id="UP000681526"/>
    </source>
</evidence>
<dbReference type="Pfam" id="PF17482">
    <property type="entry name" value="Phage_sheath_1C"/>
    <property type="match status" value="1"/>
</dbReference>
<feature type="domain" description="Phage tail sheath protein-like beta-sandwich" evidence="3">
    <location>
        <begin position="91"/>
        <end position="182"/>
    </location>
</feature>
<accession>A0ABM8V854</accession>
<comment type="caution">
    <text evidence="6">The sequence shown here is derived from an EMBL/GenBank/DDBJ whole genome shotgun (WGS) entry which is preliminary data.</text>
</comment>
<dbReference type="RefSeq" id="WP_213486014.1">
    <property type="nucleotide sequence ID" value="NZ_CAJRAY010000085.1"/>
</dbReference>
<dbReference type="Pfam" id="PF04984">
    <property type="entry name" value="Phage_sheath_1"/>
    <property type="match status" value="1"/>
</dbReference>
<feature type="domain" description="Tail sheath protein Gp18-like" evidence="5">
    <location>
        <begin position="33"/>
        <end position="90"/>
    </location>
</feature>
<dbReference type="Pfam" id="PF17481">
    <property type="entry name" value="Phage_sheath_domII"/>
    <property type="match status" value="1"/>
</dbReference>
<protein>
    <submittedName>
        <fullName evidence="6">Phage-like element PBSX protein XkdK</fullName>
    </submittedName>
</protein>
<dbReference type="Gene3D" id="2.60.40.4290">
    <property type="match status" value="1"/>
</dbReference>
<dbReference type="InterPro" id="IPR035089">
    <property type="entry name" value="Phage_sheath_subtilisin"/>
</dbReference>
<dbReference type="EMBL" id="CAJRAY010000085">
    <property type="protein sequence ID" value="CAG5091880.1"/>
    <property type="molecule type" value="Genomic_DNA"/>
</dbReference>
<dbReference type="Gene3D" id="3.30.1490.360">
    <property type="match status" value="1"/>
</dbReference>
<evidence type="ECO:0000256" key="1">
    <source>
        <dbReference type="ARBA" id="ARBA00008005"/>
    </source>
</evidence>
<keyword evidence="7" id="KW-1185">Reference proteome</keyword>
<dbReference type="Gene3D" id="3.30.1370.220">
    <property type="match status" value="1"/>
</dbReference>
<dbReference type="Proteomes" id="UP000681526">
    <property type="component" value="Unassembled WGS sequence"/>
</dbReference>